<dbReference type="EMBL" id="BOPV01000001">
    <property type="protein sequence ID" value="GIL39379.1"/>
    <property type="molecule type" value="Genomic_DNA"/>
</dbReference>
<dbReference type="PROSITE" id="PS51686">
    <property type="entry name" value="SAM_MT_RSMB_NOP"/>
    <property type="match status" value="1"/>
</dbReference>
<keyword evidence="4 6" id="KW-0949">S-adenosyl-L-methionine</keyword>
<dbReference type="GO" id="GO:0006355">
    <property type="term" value="P:regulation of DNA-templated transcription"/>
    <property type="evidence" value="ECO:0007669"/>
    <property type="project" value="InterPro"/>
</dbReference>
<dbReference type="InterPro" id="IPR035926">
    <property type="entry name" value="NusB-like_sf"/>
</dbReference>
<organism evidence="8 9">
    <name type="scientific">Roseiterribacter gracilis</name>
    <dbReference type="NCBI Taxonomy" id="2812848"/>
    <lineage>
        <taxon>Bacteria</taxon>
        <taxon>Pseudomonadati</taxon>
        <taxon>Pseudomonadota</taxon>
        <taxon>Alphaproteobacteria</taxon>
        <taxon>Rhodospirillales</taxon>
        <taxon>Roseiterribacteraceae</taxon>
        <taxon>Roseiterribacter</taxon>
    </lineage>
</organism>
<dbReference type="GO" id="GO:0003723">
    <property type="term" value="F:RNA binding"/>
    <property type="evidence" value="ECO:0007669"/>
    <property type="project" value="UniProtKB-UniRule"/>
</dbReference>
<dbReference type="InterPro" id="IPR001678">
    <property type="entry name" value="MeTrfase_RsmB-F_NOP2_dom"/>
</dbReference>
<dbReference type="SUPFAM" id="SSF48013">
    <property type="entry name" value="NusB-like"/>
    <property type="match status" value="1"/>
</dbReference>
<dbReference type="PANTHER" id="PTHR22807:SF61">
    <property type="entry name" value="NOL1_NOP2_SUN FAMILY PROTEIN _ ANTITERMINATION NUSB DOMAIN-CONTAINING PROTEIN"/>
    <property type="match status" value="1"/>
</dbReference>
<dbReference type="Pfam" id="PF01029">
    <property type="entry name" value="NusB"/>
    <property type="match status" value="1"/>
</dbReference>
<dbReference type="Pfam" id="PF01189">
    <property type="entry name" value="Methyltr_RsmB-F"/>
    <property type="match status" value="1"/>
</dbReference>
<evidence type="ECO:0000256" key="2">
    <source>
        <dbReference type="ARBA" id="ARBA00022603"/>
    </source>
</evidence>
<proteinExistence type="inferred from homology"/>
<evidence type="ECO:0000256" key="6">
    <source>
        <dbReference type="PROSITE-ProRule" id="PRU01023"/>
    </source>
</evidence>
<dbReference type="Gene3D" id="3.40.50.150">
    <property type="entry name" value="Vaccinia Virus protein VP39"/>
    <property type="match status" value="1"/>
</dbReference>
<keyword evidence="5 6" id="KW-0694">RNA-binding</keyword>
<name>A0A8S8XCJ1_9PROT</name>
<dbReference type="InterPro" id="IPR023267">
    <property type="entry name" value="RCMT"/>
</dbReference>
<keyword evidence="3 6" id="KW-0808">Transferase</keyword>
<dbReference type="GO" id="GO:0001510">
    <property type="term" value="P:RNA methylation"/>
    <property type="evidence" value="ECO:0007669"/>
    <property type="project" value="InterPro"/>
</dbReference>
<evidence type="ECO:0000256" key="1">
    <source>
        <dbReference type="ARBA" id="ARBA00007494"/>
    </source>
</evidence>
<dbReference type="PANTHER" id="PTHR22807">
    <property type="entry name" value="NOP2 YEAST -RELATED NOL1/NOP2/FMU SUN DOMAIN-CONTAINING"/>
    <property type="match status" value="1"/>
</dbReference>
<keyword evidence="9" id="KW-1185">Reference proteome</keyword>
<evidence type="ECO:0000313" key="8">
    <source>
        <dbReference type="EMBL" id="GIL39379.1"/>
    </source>
</evidence>
<dbReference type="SUPFAM" id="SSF53335">
    <property type="entry name" value="S-adenosyl-L-methionine-dependent methyltransferases"/>
    <property type="match status" value="1"/>
</dbReference>
<gene>
    <name evidence="8" type="primary">sun</name>
    <name evidence="8" type="ORF">TMPK1_16160</name>
</gene>
<dbReference type="PRINTS" id="PR02008">
    <property type="entry name" value="RCMTFAMILY"/>
</dbReference>
<dbReference type="InterPro" id="IPR049560">
    <property type="entry name" value="MeTrfase_RsmB-F_NOP2_cat"/>
</dbReference>
<comment type="similarity">
    <text evidence="1 6">Belongs to the class I-like SAM-binding methyltransferase superfamily. RsmB/NOP family.</text>
</comment>
<protein>
    <submittedName>
        <fullName evidence="8">MFS transporter</fullName>
    </submittedName>
</protein>
<dbReference type="RefSeq" id="WP_420242485.1">
    <property type="nucleotide sequence ID" value="NZ_BOPV01000001.1"/>
</dbReference>
<evidence type="ECO:0000259" key="7">
    <source>
        <dbReference type="PROSITE" id="PS51686"/>
    </source>
</evidence>
<evidence type="ECO:0000256" key="5">
    <source>
        <dbReference type="ARBA" id="ARBA00022884"/>
    </source>
</evidence>
<dbReference type="InterPro" id="IPR029063">
    <property type="entry name" value="SAM-dependent_MTases_sf"/>
</dbReference>
<dbReference type="InterPro" id="IPR006027">
    <property type="entry name" value="NusB_RsmB_TIM44"/>
</dbReference>
<evidence type="ECO:0000256" key="3">
    <source>
        <dbReference type="ARBA" id="ARBA00022679"/>
    </source>
</evidence>
<feature type="active site" description="Nucleophile" evidence="6">
    <location>
        <position position="356"/>
    </location>
</feature>
<reference evidence="8" key="1">
    <citation type="submission" date="2021-02" db="EMBL/GenBank/DDBJ databases">
        <title>Genome sequence of Rhodospirillales sp. strain TMPK1 isolated from soil.</title>
        <authorList>
            <person name="Nakai R."/>
            <person name="Kusada H."/>
            <person name="Tamaki H."/>
        </authorList>
    </citation>
    <scope>NUCLEOTIDE SEQUENCE</scope>
    <source>
        <strain evidence="8">TMPK1</strain>
    </source>
</reference>
<evidence type="ECO:0000256" key="4">
    <source>
        <dbReference type="ARBA" id="ARBA00022691"/>
    </source>
</evidence>
<accession>A0A8S8XCJ1</accession>
<dbReference type="CDD" id="cd02440">
    <property type="entry name" value="AdoMet_MTases"/>
    <property type="match status" value="1"/>
</dbReference>
<feature type="binding site" evidence="6">
    <location>
        <position position="303"/>
    </location>
    <ligand>
        <name>S-adenosyl-L-methionine</name>
        <dbReference type="ChEBI" id="CHEBI:59789"/>
    </ligand>
</feature>
<dbReference type="AlphaFoldDB" id="A0A8S8XCJ1"/>
<evidence type="ECO:0000313" key="9">
    <source>
        <dbReference type="Proteomes" id="UP000681075"/>
    </source>
</evidence>
<sequence length="424" mass="46094">MSNDLDARRAAHVALSAMRRGRTLDVALNVDGLETRDRAFARNLVATTMRRLGQIDDAIVRYVEHGVRPEAAQDLLRLGAAQLLFLQTPAHAAVDTSVRLAERLNLTKQKGLINAVLRRIGEARDAILADQDAARLNTPPWLWKSWVAAYGDADARAIAEANLTEAPLDITLKPGLDRDEWATKLEATKLDTGSLRRDVTGDVRALPGFDDGLWWVQDAAAALPATLFGDVRGKRVADLCAAPGGKTAQLAAAGANVTALDKMAPRLARVRANLDRLGLNAELVEADARSWRSSEKFDAILLDAPCTATGAIRRNPDVLTAKNPRMVAELTRQQDALIDAAVVQLVRGGTLIYCVCSLQPEEGEQRIESALQRHPGLDRRPIRAAEIGGWHELLDRHGQIRSTPAKLRFIGGLDGFFVARLALA</sequence>
<feature type="domain" description="SAM-dependent MTase RsmB/NOP-type" evidence="7">
    <location>
        <begin position="130"/>
        <end position="424"/>
    </location>
</feature>
<dbReference type="Gene3D" id="1.10.940.10">
    <property type="entry name" value="NusB-like"/>
    <property type="match status" value="1"/>
</dbReference>
<feature type="binding site" evidence="6">
    <location>
        <begin position="240"/>
        <end position="246"/>
    </location>
    <ligand>
        <name>S-adenosyl-L-methionine</name>
        <dbReference type="ChEBI" id="CHEBI:59789"/>
    </ligand>
</feature>
<dbReference type="Proteomes" id="UP000681075">
    <property type="component" value="Unassembled WGS sequence"/>
</dbReference>
<dbReference type="GO" id="GO:0008173">
    <property type="term" value="F:RNA methyltransferase activity"/>
    <property type="evidence" value="ECO:0007669"/>
    <property type="project" value="InterPro"/>
</dbReference>
<dbReference type="PROSITE" id="PS01153">
    <property type="entry name" value="NOL1_NOP2_SUN"/>
    <property type="match status" value="1"/>
</dbReference>
<feature type="binding site" evidence="6">
    <location>
        <position position="261"/>
    </location>
    <ligand>
        <name>S-adenosyl-L-methionine</name>
        <dbReference type="ChEBI" id="CHEBI:59789"/>
    </ligand>
</feature>
<feature type="binding site" evidence="6">
    <location>
        <position position="287"/>
    </location>
    <ligand>
        <name>S-adenosyl-L-methionine</name>
        <dbReference type="ChEBI" id="CHEBI:59789"/>
    </ligand>
</feature>
<keyword evidence="2 6" id="KW-0489">Methyltransferase</keyword>
<comment type="caution">
    <text evidence="8">The sequence shown here is derived from an EMBL/GenBank/DDBJ whole genome shotgun (WGS) entry which is preliminary data.</text>
</comment>
<dbReference type="InterPro" id="IPR018314">
    <property type="entry name" value="RsmB/NOL1/NOP2-like_CS"/>
</dbReference>